<feature type="compositionally biased region" description="Polar residues" evidence="3">
    <location>
        <begin position="878"/>
        <end position="889"/>
    </location>
</feature>
<feature type="compositionally biased region" description="Basic and acidic residues" evidence="3">
    <location>
        <begin position="658"/>
        <end position="668"/>
    </location>
</feature>
<dbReference type="Gene3D" id="2.60.120.260">
    <property type="entry name" value="Galactose-binding domain-like"/>
    <property type="match status" value="1"/>
</dbReference>
<dbReference type="Gene3D" id="2.120.10.80">
    <property type="entry name" value="Kelch-type beta propeller"/>
    <property type="match status" value="2"/>
</dbReference>
<dbReference type="SUPFAM" id="SSF49785">
    <property type="entry name" value="Galactose-binding domain-like"/>
    <property type="match status" value="1"/>
</dbReference>
<dbReference type="InterPro" id="IPR011043">
    <property type="entry name" value="Gal_Oxase/kelch_b-propeller"/>
</dbReference>
<dbReference type="InterPro" id="IPR015915">
    <property type="entry name" value="Kelch-typ_b-propeller"/>
</dbReference>
<dbReference type="InterPro" id="IPR006652">
    <property type="entry name" value="Kelch_1"/>
</dbReference>
<dbReference type="InterPro" id="IPR010565">
    <property type="entry name" value="Muskelin_N"/>
</dbReference>
<feature type="region of interest" description="Disordered" evidence="3">
    <location>
        <begin position="658"/>
        <end position="732"/>
    </location>
</feature>
<evidence type="ECO:0000259" key="4">
    <source>
        <dbReference type="Pfam" id="PF06588"/>
    </source>
</evidence>
<dbReference type="PANTHER" id="PTHR15526:SF5">
    <property type="entry name" value="MUSKELIN"/>
    <property type="match status" value="1"/>
</dbReference>
<protein>
    <recommendedName>
        <fullName evidence="4">Muskelin N-terminal domain-containing protein</fullName>
    </recommendedName>
</protein>
<dbReference type="GO" id="GO:0005737">
    <property type="term" value="C:cytoplasm"/>
    <property type="evidence" value="ECO:0007669"/>
    <property type="project" value="TreeGrafter"/>
</dbReference>
<feature type="region of interest" description="Disordered" evidence="3">
    <location>
        <begin position="813"/>
        <end position="889"/>
    </location>
</feature>
<name>A0A5C3KGL7_COPMA</name>
<organism evidence="5 6">
    <name type="scientific">Coprinopsis marcescibilis</name>
    <name type="common">Agaric fungus</name>
    <name type="synonym">Psathyrella marcescibilis</name>
    <dbReference type="NCBI Taxonomy" id="230819"/>
    <lineage>
        <taxon>Eukaryota</taxon>
        <taxon>Fungi</taxon>
        <taxon>Dikarya</taxon>
        <taxon>Basidiomycota</taxon>
        <taxon>Agaricomycotina</taxon>
        <taxon>Agaricomycetes</taxon>
        <taxon>Agaricomycetidae</taxon>
        <taxon>Agaricales</taxon>
        <taxon>Agaricineae</taxon>
        <taxon>Psathyrellaceae</taxon>
        <taxon>Coprinopsis</taxon>
    </lineage>
</organism>
<feature type="compositionally biased region" description="Low complexity" evidence="3">
    <location>
        <begin position="687"/>
        <end position="701"/>
    </location>
</feature>
<dbReference type="EMBL" id="ML210376">
    <property type="protein sequence ID" value="TFK18823.1"/>
    <property type="molecule type" value="Genomic_DNA"/>
</dbReference>
<sequence>MTPYPKEVPLRYTIAYATPHSGRYTAENILVDNPSDQNSRWSGAHQGNKKQWLLLRLESLAVLRRITFGKFTKPHPCNMKEFKVYIGLTEENMIQVHHGGLKNTAEAETFPIQHVNNMSVTVPTRYVKVEPLAAHGQSFHISIWHLAFSGHIEPEYIERVRVTYEEHREEKVLRHILKHLRQRRLLTPFKSIAERSGLRLEHPLVSKLHASVVLQGDWKGAEALLTNLADKGLFTKFLHSCQPQAVWTRILGTDSDGDIPSPRGGHAMCMDHENQIIYLFGGWDGQKSLDDFWAYYVLKDKWEILSHGTSNELNAPGARSCHKMAFDSKTGSIYLLGRLDDSDVKVPSSAANSTQSAIAGPPLVQSGNLPAHITGTVSQQSPLRQQITPPDSQTATPVITPAKTYSSEFYRYQTRGLDAGKWVFLSFDTASSGGPPLVFDHQMVIDSESQILYVFGGRIVDGDWETAKYSGLYSYNMRLSKWKLLQGTDVATSTSSHAIIPPRFGHSMVLEPKTKRLYIFGGQREQRYLSDMYVYDLNTNTATEIYSNFTTSGGPDPCFTQRAVIDPILKEIYVFCGLTRSSTNSSQNTSLKSNPSNWVYRYDPKPGKWSQILRHPESPSKEVPLPRFAHQVVYHPASRSVFLHGGNAGGLMAIEKEKDREQDKDQDRNGGPGLETTEAADSSQQLPVATPSGSSSSAPPAAHRPTQEGSGTASASGRPSAPVGADTQPPAVAVTKEKRLDDFWRMELRRPQVDEVIRRAKFLIRRQQFRELCETASPVQALQFLQTEVSGVVDHKDQHETEEFRSLLTHLLAPPTQPSPFIPTPSQTKRSASQDSGITEDDLEFPEDAARRNIGKRRQSNESGEWTNVLPGEPDQGNGDSALSTAVGTTRSSAEVLRGIVDPLELPFGHSSSQESTGGSAVNQAVNLSSERYKQRTDLFTSLLKFVASDEKEPGGELLDFVMGRDSLFDGQVM</sequence>
<keyword evidence="1" id="KW-0880">Kelch repeat</keyword>
<feature type="compositionally biased region" description="Polar residues" evidence="3">
    <location>
        <begin position="707"/>
        <end position="717"/>
    </location>
</feature>
<dbReference type="Pfam" id="PF01344">
    <property type="entry name" value="Kelch_1"/>
    <property type="match status" value="1"/>
</dbReference>
<evidence type="ECO:0000256" key="2">
    <source>
        <dbReference type="ARBA" id="ARBA00022737"/>
    </source>
</evidence>
<reference evidence="5 6" key="1">
    <citation type="journal article" date="2019" name="Nat. Ecol. Evol.">
        <title>Megaphylogeny resolves global patterns of mushroom evolution.</title>
        <authorList>
            <person name="Varga T."/>
            <person name="Krizsan K."/>
            <person name="Foldi C."/>
            <person name="Dima B."/>
            <person name="Sanchez-Garcia M."/>
            <person name="Sanchez-Ramirez S."/>
            <person name="Szollosi G.J."/>
            <person name="Szarkandi J.G."/>
            <person name="Papp V."/>
            <person name="Albert L."/>
            <person name="Andreopoulos W."/>
            <person name="Angelini C."/>
            <person name="Antonin V."/>
            <person name="Barry K.W."/>
            <person name="Bougher N.L."/>
            <person name="Buchanan P."/>
            <person name="Buyck B."/>
            <person name="Bense V."/>
            <person name="Catcheside P."/>
            <person name="Chovatia M."/>
            <person name="Cooper J."/>
            <person name="Damon W."/>
            <person name="Desjardin D."/>
            <person name="Finy P."/>
            <person name="Geml J."/>
            <person name="Haridas S."/>
            <person name="Hughes K."/>
            <person name="Justo A."/>
            <person name="Karasinski D."/>
            <person name="Kautmanova I."/>
            <person name="Kiss B."/>
            <person name="Kocsube S."/>
            <person name="Kotiranta H."/>
            <person name="LaButti K.M."/>
            <person name="Lechner B.E."/>
            <person name="Liimatainen K."/>
            <person name="Lipzen A."/>
            <person name="Lukacs Z."/>
            <person name="Mihaltcheva S."/>
            <person name="Morgado L.N."/>
            <person name="Niskanen T."/>
            <person name="Noordeloos M.E."/>
            <person name="Ohm R.A."/>
            <person name="Ortiz-Santana B."/>
            <person name="Ovrebo C."/>
            <person name="Racz N."/>
            <person name="Riley R."/>
            <person name="Savchenko A."/>
            <person name="Shiryaev A."/>
            <person name="Soop K."/>
            <person name="Spirin V."/>
            <person name="Szebenyi C."/>
            <person name="Tomsovsky M."/>
            <person name="Tulloss R.E."/>
            <person name="Uehling J."/>
            <person name="Grigoriev I.V."/>
            <person name="Vagvolgyi C."/>
            <person name="Papp T."/>
            <person name="Martin F.M."/>
            <person name="Miettinen O."/>
            <person name="Hibbett D.S."/>
            <person name="Nagy L.G."/>
        </authorList>
    </citation>
    <scope>NUCLEOTIDE SEQUENCE [LARGE SCALE GENOMIC DNA]</scope>
    <source>
        <strain evidence="5 6">CBS 121175</strain>
    </source>
</reference>
<keyword evidence="6" id="KW-1185">Reference proteome</keyword>
<feature type="domain" description="Muskelin N-terminal" evidence="4">
    <location>
        <begin position="10"/>
        <end position="203"/>
    </location>
</feature>
<dbReference type="Proteomes" id="UP000307440">
    <property type="component" value="Unassembled WGS sequence"/>
</dbReference>
<evidence type="ECO:0000313" key="5">
    <source>
        <dbReference type="EMBL" id="TFK18823.1"/>
    </source>
</evidence>
<proteinExistence type="predicted"/>
<dbReference type="SUPFAM" id="SSF50965">
    <property type="entry name" value="Galactose oxidase, central domain"/>
    <property type="match status" value="1"/>
</dbReference>
<dbReference type="InterPro" id="IPR008979">
    <property type="entry name" value="Galactose-bd-like_sf"/>
</dbReference>
<gene>
    <name evidence="5" type="ORF">FA15DRAFT_675009</name>
</gene>
<accession>A0A5C3KGL7</accession>
<dbReference type="AlphaFoldDB" id="A0A5C3KGL7"/>
<evidence type="ECO:0000313" key="6">
    <source>
        <dbReference type="Proteomes" id="UP000307440"/>
    </source>
</evidence>
<dbReference type="OrthoDB" id="10052615at2759"/>
<dbReference type="PANTHER" id="PTHR15526">
    <property type="entry name" value="MUSKELIN"/>
    <property type="match status" value="1"/>
</dbReference>
<dbReference type="Pfam" id="PF06588">
    <property type="entry name" value="Muskelin_N"/>
    <property type="match status" value="1"/>
</dbReference>
<evidence type="ECO:0000256" key="1">
    <source>
        <dbReference type="ARBA" id="ARBA00022441"/>
    </source>
</evidence>
<dbReference type="InterPro" id="IPR052456">
    <property type="entry name" value="CTLH_complex_component"/>
</dbReference>
<keyword evidence="2" id="KW-0677">Repeat</keyword>
<dbReference type="STRING" id="230819.A0A5C3KGL7"/>
<feature type="compositionally biased region" description="Acidic residues" evidence="3">
    <location>
        <begin position="838"/>
        <end position="847"/>
    </location>
</feature>
<evidence type="ECO:0000256" key="3">
    <source>
        <dbReference type="SAM" id="MobiDB-lite"/>
    </source>
</evidence>
<feature type="region of interest" description="Disordered" evidence="3">
    <location>
        <begin position="378"/>
        <end position="398"/>
    </location>
</feature>
<dbReference type="Pfam" id="PF24681">
    <property type="entry name" value="Kelch_KLHDC2_KLHL20_DRC7"/>
    <property type="match status" value="1"/>
</dbReference>